<organism evidence="1 2">
    <name type="scientific">Halobacillus salinarum</name>
    <dbReference type="NCBI Taxonomy" id="2932257"/>
    <lineage>
        <taxon>Bacteria</taxon>
        <taxon>Bacillati</taxon>
        <taxon>Bacillota</taxon>
        <taxon>Bacilli</taxon>
        <taxon>Bacillales</taxon>
        <taxon>Bacillaceae</taxon>
        <taxon>Halobacillus</taxon>
    </lineage>
</organism>
<dbReference type="Proteomes" id="UP000831787">
    <property type="component" value="Chromosome"/>
</dbReference>
<gene>
    <name evidence="1" type="ORF">MUN89_11615</name>
</gene>
<name>A0ABY4EDU0_9BACI</name>
<evidence type="ECO:0000313" key="1">
    <source>
        <dbReference type="EMBL" id="UOQ42625.1"/>
    </source>
</evidence>
<accession>A0ABY4EDU0</accession>
<proteinExistence type="predicted"/>
<keyword evidence="2" id="KW-1185">Reference proteome</keyword>
<reference evidence="1 2" key="1">
    <citation type="submission" date="2022-04" db="EMBL/GenBank/DDBJ databases">
        <title>Halobacillus sp. isolated from saltern.</title>
        <authorList>
            <person name="Won M."/>
            <person name="Lee C.-M."/>
            <person name="Woen H.-Y."/>
            <person name="Kwon S.-W."/>
        </authorList>
    </citation>
    <scope>NUCLEOTIDE SEQUENCE [LARGE SCALE GENOMIC DNA]</scope>
    <source>
        <strain evidence="1 2">SSBR10-3</strain>
    </source>
</reference>
<sequence>MNLIITILLFFLLVYFIAGLLGYKKGTIIIDLDEKYLVFNQNYVNAIIEELSKQGKTAVYIDYRRFSIDGRDYIAHELHWGFLQRTLLKPDRTKKNRP</sequence>
<protein>
    <submittedName>
        <fullName evidence="1">Uncharacterized protein</fullName>
    </submittedName>
</protein>
<evidence type="ECO:0000313" key="2">
    <source>
        <dbReference type="Proteomes" id="UP000831787"/>
    </source>
</evidence>
<dbReference type="EMBL" id="CP095073">
    <property type="protein sequence ID" value="UOQ42625.1"/>
    <property type="molecule type" value="Genomic_DNA"/>
</dbReference>
<dbReference type="RefSeq" id="WP_244707886.1">
    <property type="nucleotide sequence ID" value="NZ_CP095073.1"/>
</dbReference>